<accession>A0A1G8DMV2</accession>
<sequence length="176" mass="18120">MIPGGQLVGLGILFSMPGIPTLFAGDEFGLQGVNGEESRTPMPWDSLSREHHDLYDAAAHLGRLRRDTPALAFGGLRWLYAQGDVLAYIREHASGSVLVVACRSGFDDVTLPLDNLGIDAADSAADLWDIGGSAAEWAPFAGSGSGASASAGSGSFRGDGPGVRLWLVPGVVGPGS</sequence>
<proteinExistence type="predicted"/>
<dbReference type="EMBL" id="FNDT01000001">
    <property type="protein sequence ID" value="SDH58925.1"/>
    <property type="molecule type" value="Genomic_DNA"/>
</dbReference>
<dbReference type="Proteomes" id="UP000199258">
    <property type="component" value="Unassembled WGS sequence"/>
</dbReference>
<dbReference type="SUPFAM" id="SSF51445">
    <property type="entry name" value="(Trans)glycosidases"/>
    <property type="match status" value="1"/>
</dbReference>
<dbReference type="InterPro" id="IPR017853">
    <property type="entry name" value="GH"/>
</dbReference>
<name>A0A1G8DMV2_9MICC</name>
<evidence type="ECO:0000313" key="1">
    <source>
        <dbReference type="EMBL" id="SDH58925.1"/>
    </source>
</evidence>
<gene>
    <name evidence="1" type="ORF">SAMN04488693_101655</name>
</gene>
<dbReference type="Gene3D" id="3.20.20.80">
    <property type="entry name" value="Glycosidases"/>
    <property type="match status" value="1"/>
</dbReference>
<dbReference type="PANTHER" id="PTHR10357">
    <property type="entry name" value="ALPHA-AMYLASE FAMILY MEMBER"/>
    <property type="match status" value="1"/>
</dbReference>
<dbReference type="RefSeq" id="WP_245702666.1">
    <property type="nucleotide sequence ID" value="NZ_FNDT01000001.1"/>
</dbReference>
<reference evidence="1 2" key="1">
    <citation type="submission" date="2016-10" db="EMBL/GenBank/DDBJ databases">
        <authorList>
            <person name="de Groot N.N."/>
        </authorList>
    </citation>
    <scope>NUCLEOTIDE SEQUENCE [LARGE SCALE GENOMIC DNA]</scope>
    <source>
        <strain evidence="1 2">NP_1H</strain>
    </source>
</reference>
<dbReference type="AlphaFoldDB" id="A0A1G8DMV2"/>
<keyword evidence="2" id="KW-1185">Reference proteome</keyword>
<organism evidence="1 2">
    <name type="scientific">Arthrobacter subterraneus</name>
    <dbReference type="NCBI Taxonomy" id="335973"/>
    <lineage>
        <taxon>Bacteria</taxon>
        <taxon>Bacillati</taxon>
        <taxon>Actinomycetota</taxon>
        <taxon>Actinomycetes</taxon>
        <taxon>Micrococcales</taxon>
        <taxon>Micrococcaceae</taxon>
        <taxon>Arthrobacter</taxon>
    </lineage>
</organism>
<dbReference type="STRING" id="335973.SAMN04488693_101655"/>
<protein>
    <submittedName>
        <fullName evidence="1">Alpha-glucosidase</fullName>
    </submittedName>
</protein>
<evidence type="ECO:0000313" key="2">
    <source>
        <dbReference type="Proteomes" id="UP000199258"/>
    </source>
</evidence>